<dbReference type="STRING" id="1237149.C900_02590"/>
<organism evidence="2 3">
    <name type="scientific">Fulvivirga imtechensis AK7</name>
    <dbReference type="NCBI Taxonomy" id="1237149"/>
    <lineage>
        <taxon>Bacteria</taxon>
        <taxon>Pseudomonadati</taxon>
        <taxon>Bacteroidota</taxon>
        <taxon>Cytophagia</taxon>
        <taxon>Cytophagales</taxon>
        <taxon>Fulvivirgaceae</taxon>
        <taxon>Fulvivirga</taxon>
    </lineage>
</organism>
<evidence type="ECO:0000256" key="1">
    <source>
        <dbReference type="SAM" id="Phobius"/>
    </source>
</evidence>
<protein>
    <recommendedName>
        <fullName evidence="4">DUF4386 domain-containing protein</fullName>
    </recommendedName>
</protein>
<name>L8JWD0_9BACT</name>
<gene>
    <name evidence="2" type="ORF">C900_02590</name>
</gene>
<dbReference type="RefSeq" id="WP_009580005.1">
    <property type="nucleotide sequence ID" value="NZ_AMZN01000039.1"/>
</dbReference>
<dbReference type="OrthoDB" id="1160166at2"/>
<dbReference type="EMBL" id="AMZN01000039">
    <property type="protein sequence ID" value="ELR71527.1"/>
    <property type="molecule type" value="Genomic_DNA"/>
</dbReference>
<reference evidence="2 3" key="1">
    <citation type="submission" date="2012-12" db="EMBL/GenBank/DDBJ databases">
        <title>Genome assembly of Fulvivirga imtechensis AK7.</title>
        <authorList>
            <person name="Nupur N."/>
            <person name="Khatri I."/>
            <person name="Kumar R."/>
            <person name="Subramanian S."/>
            <person name="Pinnaka A."/>
        </authorList>
    </citation>
    <scope>NUCLEOTIDE SEQUENCE [LARGE SCALE GENOMIC DNA]</scope>
    <source>
        <strain evidence="2 3">AK7</strain>
    </source>
</reference>
<evidence type="ECO:0008006" key="4">
    <source>
        <dbReference type="Google" id="ProtNLM"/>
    </source>
</evidence>
<accession>L8JWD0</accession>
<evidence type="ECO:0000313" key="3">
    <source>
        <dbReference type="Proteomes" id="UP000011135"/>
    </source>
</evidence>
<evidence type="ECO:0000313" key="2">
    <source>
        <dbReference type="EMBL" id="ELR71527.1"/>
    </source>
</evidence>
<dbReference type="Pfam" id="PF14329">
    <property type="entry name" value="DUF4386"/>
    <property type="match status" value="1"/>
</dbReference>
<keyword evidence="1" id="KW-0472">Membrane</keyword>
<dbReference type="InterPro" id="IPR025495">
    <property type="entry name" value="DUF4386"/>
</dbReference>
<comment type="caution">
    <text evidence="2">The sequence shown here is derived from an EMBL/GenBank/DDBJ whole genome shotgun (WGS) entry which is preliminary data.</text>
</comment>
<feature type="transmembrane region" description="Helical" evidence="1">
    <location>
        <begin position="62"/>
        <end position="84"/>
    </location>
</feature>
<feature type="transmembrane region" description="Helical" evidence="1">
    <location>
        <begin position="212"/>
        <end position="232"/>
    </location>
</feature>
<feature type="transmembrane region" description="Helical" evidence="1">
    <location>
        <begin position="21"/>
        <end position="42"/>
    </location>
</feature>
<dbReference type="AlphaFoldDB" id="L8JWD0"/>
<keyword evidence="1" id="KW-1133">Transmembrane helix</keyword>
<keyword evidence="1" id="KW-0812">Transmembrane</keyword>
<proteinExistence type="predicted"/>
<feature type="transmembrane region" description="Helical" evidence="1">
    <location>
        <begin position="181"/>
        <end position="200"/>
    </location>
</feature>
<dbReference type="eggNOG" id="ENOG502ZF5I">
    <property type="taxonomic scope" value="Bacteria"/>
</dbReference>
<dbReference type="Proteomes" id="UP000011135">
    <property type="component" value="Unassembled WGS sequence"/>
</dbReference>
<feature type="transmembrane region" description="Helical" evidence="1">
    <location>
        <begin position="96"/>
        <end position="125"/>
    </location>
</feature>
<sequence length="249" mass="27920">MYINEVITQAKARSLKKTARLAGVLYLISAVFAPFSLIYVPSKIIVSGDSTATAERMLANEMLFRTSIALSILSIILFLFVALVQYKLFEGVNRNLASVMALLVIIQVPVGFVIDILGITSLIIFKGEIMNDMVSGERHSIAMLLLKMSSNGNFILMTLWGLWLIPFGQLVFRSGFIPRIIGIYLIVNGITYIITSYTFILFPEYKILIDRYSFPLLLGEPVIMLWFLIVGVRIKKQTNPAIELKTNVT</sequence>
<feature type="transmembrane region" description="Helical" evidence="1">
    <location>
        <begin position="154"/>
        <end position="172"/>
    </location>
</feature>
<keyword evidence="3" id="KW-1185">Reference proteome</keyword>